<comment type="caution">
    <text evidence="2">The sequence shown here is derived from an EMBL/GenBank/DDBJ whole genome shotgun (WGS) entry which is preliminary data.</text>
</comment>
<accession>A0AAD9N679</accession>
<dbReference type="EMBL" id="JAODUP010000173">
    <property type="protein sequence ID" value="KAK2158290.1"/>
    <property type="molecule type" value="Genomic_DNA"/>
</dbReference>
<dbReference type="AlphaFoldDB" id="A0AAD9N679"/>
<dbReference type="Pfam" id="PF00085">
    <property type="entry name" value="Thioredoxin"/>
    <property type="match status" value="1"/>
</dbReference>
<dbReference type="InterPro" id="IPR013766">
    <property type="entry name" value="Thioredoxin_domain"/>
</dbReference>
<reference evidence="2" key="1">
    <citation type="journal article" date="2023" name="Mol. Biol. Evol.">
        <title>Third-Generation Sequencing Reveals the Adaptive Role of the Epigenome in Three Deep-Sea Polychaetes.</title>
        <authorList>
            <person name="Perez M."/>
            <person name="Aroh O."/>
            <person name="Sun Y."/>
            <person name="Lan Y."/>
            <person name="Juniper S.K."/>
            <person name="Young C.R."/>
            <person name="Angers B."/>
            <person name="Qian P.Y."/>
        </authorList>
    </citation>
    <scope>NUCLEOTIDE SEQUENCE</scope>
    <source>
        <strain evidence="2">P08H-3</strain>
    </source>
</reference>
<feature type="domain" description="Thioredoxin" evidence="1">
    <location>
        <begin position="10"/>
        <end position="157"/>
    </location>
</feature>
<dbReference type="Gene3D" id="3.40.30.10">
    <property type="entry name" value="Glutaredoxin"/>
    <property type="match status" value="1"/>
</dbReference>
<protein>
    <recommendedName>
        <fullName evidence="1">Thioredoxin domain-containing protein</fullName>
    </recommendedName>
</protein>
<evidence type="ECO:0000313" key="3">
    <source>
        <dbReference type="Proteomes" id="UP001208570"/>
    </source>
</evidence>
<sequence>MPMPVWRPGLQYVGTLPVVSANTWHAVIERSHFRLDPYNPDGVWRRQKTKVTLVIFILAGCGSCTRNQPIFEQIQESVRHIEGASVYVMNCSQDEVTCRDQHITGYPSLVAYRSLAWLDGKHCLSDEASKTERYVRLDYHGVLLVPHVMGWFSEITSDTVINLKFGTISNDFELPVQLEATALPRHSRYLPRISGKRTDYFYPYMCFQLTCERLYGQAACVVKYSDEVPRSEYSNNFDMVITKVVLSRGDGIQTTVTQLGRTLYSTLEEESSGSIHRFHRPHRYNIHHQQRCEDDHRACTDLIVYFVRDHGRLPITGMTSQAFHTQQSFLFQDDLPVLVALVHQDNITEESAFYKTLKSIAYRFYNEFVIVSVDVDEFPSWSGQFVPHGGRHKFKGASYHVTALVSLRIDYECGKWSDKTSPIVGPLAR</sequence>
<keyword evidence="3" id="KW-1185">Reference proteome</keyword>
<proteinExistence type="predicted"/>
<organism evidence="2 3">
    <name type="scientific">Paralvinella palmiformis</name>
    <dbReference type="NCBI Taxonomy" id="53620"/>
    <lineage>
        <taxon>Eukaryota</taxon>
        <taxon>Metazoa</taxon>
        <taxon>Spiralia</taxon>
        <taxon>Lophotrochozoa</taxon>
        <taxon>Annelida</taxon>
        <taxon>Polychaeta</taxon>
        <taxon>Sedentaria</taxon>
        <taxon>Canalipalpata</taxon>
        <taxon>Terebellida</taxon>
        <taxon>Terebelliformia</taxon>
        <taxon>Alvinellidae</taxon>
        <taxon>Paralvinella</taxon>
    </lineage>
</organism>
<evidence type="ECO:0000313" key="2">
    <source>
        <dbReference type="EMBL" id="KAK2158290.1"/>
    </source>
</evidence>
<dbReference type="PROSITE" id="PS51352">
    <property type="entry name" value="THIOREDOXIN_2"/>
    <property type="match status" value="1"/>
</dbReference>
<evidence type="ECO:0000259" key="1">
    <source>
        <dbReference type="PROSITE" id="PS51352"/>
    </source>
</evidence>
<gene>
    <name evidence="2" type="ORF">LSH36_173g01002</name>
</gene>
<name>A0AAD9N679_9ANNE</name>
<dbReference type="Proteomes" id="UP001208570">
    <property type="component" value="Unassembled WGS sequence"/>
</dbReference>
<dbReference type="SUPFAM" id="SSF52833">
    <property type="entry name" value="Thioredoxin-like"/>
    <property type="match status" value="1"/>
</dbReference>
<dbReference type="InterPro" id="IPR036249">
    <property type="entry name" value="Thioredoxin-like_sf"/>
</dbReference>